<feature type="region of interest" description="Disordered" evidence="1">
    <location>
        <begin position="243"/>
        <end position="320"/>
    </location>
</feature>
<sequence>MTTPKAKDPLDALQLLVNDVLVQTGKALRASRRDSQGNLPPSQGVLQPKLPDTIRAFHSALDDLENDIIRAKSVLLRDLNQIRAQNHSSDESRSLAQTTQVEPQSKSPMAIEIESSPQAAPKEEAIENDGPGTKPVGAPIPDMGMGLGLDLGMSDLTQPTVSIKEENMSSQALIGFHAGGPGPVKTESKESNYEAPIAPMDVTLEGTQANIGGGGGGGGGGDDTVLELTNSDLNFTDMEFTLAPTAPTNDNQNQPGGDGNAATSNTEPSFDLSSFGATDGATGNMSSLENMLPANSTEQPAPTTNAPEGRLAGGQPHTEAEKKEPMAEPALADVFTGGGQTDGMDFDFSLGDGMGGDTFDDLMNDRDNTFDTMEHGDFDANFFGLDKIDEA</sequence>
<evidence type="ECO:0000256" key="1">
    <source>
        <dbReference type="SAM" id="MobiDB-lite"/>
    </source>
</evidence>
<comment type="caution">
    <text evidence="2">The sequence shown here is derived from an EMBL/GenBank/DDBJ whole genome shotgun (WGS) entry which is preliminary data.</text>
</comment>
<protein>
    <submittedName>
        <fullName evidence="2">Uncharacterized protein</fullName>
    </submittedName>
</protein>
<accession>A0A0B4H209</accession>
<dbReference type="EMBL" id="AZNH01000009">
    <property type="protein sequence ID" value="KID89158.1"/>
    <property type="molecule type" value="Genomic_DNA"/>
</dbReference>
<dbReference type="HOGENOM" id="CLU_042308_0_0_1"/>
<keyword evidence="3" id="KW-1185">Reference proteome</keyword>
<evidence type="ECO:0000313" key="3">
    <source>
        <dbReference type="Proteomes" id="UP000031192"/>
    </source>
</evidence>
<proteinExistence type="predicted"/>
<gene>
    <name evidence="2" type="ORF">MGU_03843</name>
</gene>
<dbReference type="AlphaFoldDB" id="A0A0B4H209"/>
<evidence type="ECO:0000313" key="2">
    <source>
        <dbReference type="EMBL" id="KID89158.1"/>
    </source>
</evidence>
<dbReference type="OrthoDB" id="5409998at2759"/>
<dbReference type="Proteomes" id="UP000031192">
    <property type="component" value="Unassembled WGS sequence"/>
</dbReference>
<reference evidence="2 3" key="1">
    <citation type="journal article" date="2014" name="Proc. Natl. Acad. Sci. U.S.A.">
        <title>Trajectory and genomic determinants of fungal-pathogen speciation and host adaptation.</title>
        <authorList>
            <person name="Hu X."/>
            <person name="Xiao G."/>
            <person name="Zheng P."/>
            <person name="Shang Y."/>
            <person name="Su Y."/>
            <person name="Zhang X."/>
            <person name="Liu X."/>
            <person name="Zhan S."/>
            <person name="St Leger R.J."/>
            <person name="Wang C."/>
        </authorList>
    </citation>
    <scope>NUCLEOTIDE SEQUENCE [LARGE SCALE GENOMIC DNA]</scope>
    <source>
        <strain evidence="2 3">ARSEF 977</strain>
    </source>
</reference>
<feature type="compositionally biased region" description="Polar residues" evidence="1">
    <location>
        <begin position="261"/>
        <end position="306"/>
    </location>
</feature>
<organism evidence="2 3">
    <name type="scientific">Metarhizium guizhouense (strain ARSEF 977)</name>
    <dbReference type="NCBI Taxonomy" id="1276136"/>
    <lineage>
        <taxon>Eukaryota</taxon>
        <taxon>Fungi</taxon>
        <taxon>Dikarya</taxon>
        <taxon>Ascomycota</taxon>
        <taxon>Pezizomycotina</taxon>
        <taxon>Sordariomycetes</taxon>
        <taxon>Hypocreomycetidae</taxon>
        <taxon>Hypocreales</taxon>
        <taxon>Clavicipitaceae</taxon>
        <taxon>Metarhizium</taxon>
    </lineage>
</organism>
<feature type="region of interest" description="Disordered" evidence="1">
    <location>
        <begin position="84"/>
        <end position="141"/>
    </location>
</feature>
<feature type="compositionally biased region" description="Polar residues" evidence="1">
    <location>
        <begin position="94"/>
        <end position="107"/>
    </location>
</feature>
<name>A0A0B4H209_METGA</name>